<keyword evidence="2" id="KW-1133">Transmembrane helix</keyword>
<organism evidence="3 4">
    <name type="scientific">Sphaerisporangium melleum</name>
    <dbReference type="NCBI Taxonomy" id="321316"/>
    <lineage>
        <taxon>Bacteria</taxon>
        <taxon>Bacillati</taxon>
        <taxon>Actinomycetota</taxon>
        <taxon>Actinomycetes</taxon>
        <taxon>Streptosporangiales</taxon>
        <taxon>Streptosporangiaceae</taxon>
        <taxon>Sphaerisporangium</taxon>
    </lineage>
</organism>
<keyword evidence="2" id="KW-0812">Transmembrane</keyword>
<evidence type="ECO:0000256" key="2">
    <source>
        <dbReference type="SAM" id="Phobius"/>
    </source>
</evidence>
<keyword evidence="2" id="KW-0472">Membrane</keyword>
<dbReference type="AlphaFoldDB" id="A0A917VQD4"/>
<evidence type="ECO:0000256" key="1">
    <source>
        <dbReference type="SAM" id="MobiDB-lite"/>
    </source>
</evidence>
<evidence type="ECO:0000313" key="4">
    <source>
        <dbReference type="Proteomes" id="UP000645217"/>
    </source>
</evidence>
<name>A0A917VQD4_9ACTN</name>
<dbReference type="EMBL" id="BMNT01000031">
    <property type="protein sequence ID" value="GGL03955.1"/>
    <property type="molecule type" value="Genomic_DNA"/>
</dbReference>
<proteinExistence type="predicted"/>
<comment type="caution">
    <text evidence="3">The sequence shown here is derived from an EMBL/GenBank/DDBJ whole genome shotgun (WGS) entry which is preliminary data.</text>
</comment>
<accession>A0A917VQD4</accession>
<evidence type="ECO:0000313" key="3">
    <source>
        <dbReference type="EMBL" id="GGL03955.1"/>
    </source>
</evidence>
<feature type="region of interest" description="Disordered" evidence="1">
    <location>
        <begin position="81"/>
        <end position="112"/>
    </location>
</feature>
<reference evidence="3" key="1">
    <citation type="journal article" date="2014" name="Int. J. Syst. Evol. Microbiol.">
        <title>Complete genome sequence of Corynebacterium casei LMG S-19264T (=DSM 44701T), isolated from a smear-ripened cheese.</title>
        <authorList>
            <consortium name="US DOE Joint Genome Institute (JGI-PGF)"/>
            <person name="Walter F."/>
            <person name="Albersmeier A."/>
            <person name="Kalinowski J."/>
            <person name="Ruckert C."/>
        </authorList>
    </citation>
    <scope>NUCLEOTIDE SEQUENCE</scope>
    <source>
        <strain evidence="3">JCM 13064</strain>
    </source>
</reference>
<feature type="transmembrane region" description="Helical" evidence="2">
    <location>
        <begin position="21"/>
        <end position="43"/>
    </location>
</feature>
<keyword evidence="4" id="KW-1185">Reference proteome</keyword>
<sequence>MVSAASGLLGQTSSLLGHMTCLLRQLVMIVGWLVLLVGSVRLLLDPPSSLAPEHFLTPGAGAAAVVQGLVRMPPQWWRTRRPRLDADRLPAPGPHSGHDREIPRNRASGPGR</sequence>
<reference evidence="3" key="2">
    <citation type="submission" date="2020-09" db="EMBL/GenBank/DDBJ databases">
        <authorList>
            <person name="Sun Q."/>
            <person name="Ohkuma M."/>
        </authorList>
    </citation>
    <scope>NUCLEOTIDE SEQUENCE</scope>
    <source>
        <strain evidence="3">JCM 13064</strain>
    </source>
</reference>
<dbReference type="Proteomes" id="UP000645217">
    <property type="component" value="Unassembled WGS sequence"/>
</dbReference>
<protein>
    <submittedName>
        <fullName evidence="3">Uncharacterized protein</fullName>
    </submittedName>
</protein>
<gene>
    <name evidence="3" type="ORF">GCM10007964_52580</name>
</gene>